<organism evidence="3 4">
    <name type="scientific">Lacticaseibacillus zeae DSM 20178 = KCTC 3804</name>
    <dbReference type="NCBI Taxonomy" id="1423816"/>
    <lineage>
        <taxon>Bacteria</taxon>
        <taxon>Bacillati</taxon>
        <taxon>Bacillota</taxon>
        <taxon>Bacilli</taxon>
        <taxon>Lactobacillales</taxon>
        <taxon>Lactobacillaceae</taxon>
        <taxon>Lacticaseibacillus</taxon>
    </lineage>
</organism>
<proteinExistence type="predicted"/>
<reference evidence="3 4" key="1">
    <citation type="journal article" date="2015" name="Genome Announc.">
        <title>Expanding the biotechnology potential of lactobacilli through comparative genomics of 213 strains and associated genera.</title>
        <authorList>
            <person name="Sun Z."/>
            <person name="Harris H.M."/>
            <person name="McCann A."/>
            <person name="Guo C."/>
            <person name="Argimon S."/>
            <person name="Zhang W."/>
            <person name="Yang X."/>
            <person name="Jeffery I.B."/>
            <person name="Cooney J.C."/>
            <person name="Kagawa T.F."/>
            <person name="Liu W."/>
            <person name="Song Y."/>
            <person name="Salvetti E."/>
            <person name="Wrobel A."/>
            <person name="Rasinkangas P."/>
            <person name="Parkhill J."/>
            <person name="Rea M.C."/>
            <person name="O'Sullivan O."/>
            <person name="Ritari J."/>
            <person name="Douillard F.P."/>
            <person name="Paul Ross R."/>
            <person name="Yang R."/>
            <person name="Briner A.E."/>
            <person name="Felis G.E."/>
            <person name="de Vos W.M."/>
            <person name="Barrangou R."/>
            <person name="Klaenhammer T.R."/>
            <person name="Caufield P.W."/>
            <person name="Cui Y."/>
            <person name="Zhang H."/>
            <person name="O'Toole P.W."/>
        </authorList>
    </citation>
    <scope>NUCLEOTIDE SEQUENCE [LARGE SCALE GENOMIC DNA]</scope>
    <source>
        <strain evidence="3 4">DSM 20178</strain>
    </source>
</reference>
<dbReference type="Proteomes" id="UP000051984">
    <property type="component" value="Unassembled WGS sequence"/>
</dbReference>
<dbReference type="NCBIfam" id="TIGR00792">
    <property type="entry name" value="gph"/>
    <property type="match status" value="1"/>
</dbReference>
<feature type="transmembrane region" description="Helical" evidence="2">
    <location>
        <begin position="302"/>
        <end position="320"/>
    </location>
</feature>
<feature type="transmembrane region" description="Helical" evidence="2">
    <location>
        <begin position="271"/>
        <end position="290"/>
    </location>
</feature>
<dbReference type="PANTHER" id="PTHR11328">
    <property type="entry name" value="MAJOR FACILITATOR SUPERFAMILY DOMAIN-CONTAINING PROTEIN"/>
    <property type="match status" value="1"/>
</dbReference>
<feature type="transmembrane region" description="Helical" evidence="2">
    <location>
        <begin position="372"/>
        <end position="392"/>
    </location>
</feature>
<protein>
    <submittedName>
        <fullName evidence="3">Transporter major facilitator superfamily MFS 1, Na xyloside symporter</fullName>
    </submittedName>
</protein>
<dbReference type="Gene3D" id="1.20.1250.20">
    <property type="entry name" value="MFS general substrate transporter like domains"/>
    <property type="match status" value="2"/>
</dbReference>
<dbReference type="RefSeq" id="WP_010493058.1">
    <property type="nucleotide sequence ID" value="NZ_AZCT01000017.1"/>
</dbReference>
<dbReference type="SUPFAM" id="SSF103473">
    <property type="entry name" value="MFS general substrate transporter"/>
    <property type="match status" value="1"/>
</dbReference>
<evidence type="ECO:0000256" key="1">
    <source>
        <dbReference type="ARBA" id="ARBA00022597"/>
    </source>
</evidence>
<keyword evidence="1" id="KW-0762">Sugar transport</keyword>
<dbReference type="InterPro" id="IPR039672">
    <property type="entry name" value="MFS_2"/>
</dbReference>
<feature type="transmembrane region" description="Helical" evidence="2">
    <location>
        <begin position="184"/>
        <end position="206"/>
    </location>
</feature>
<keyword evidence="1" id="KW-0813">Transport</keyword>
<evidence type="ECO:0000313" key="4">
    <source>
        <dbReference type="Proteomes" id="UP000051984"/>
    </source>
</evidence>
<dbReference type="PANTHER" id="PTHR11328:SF24">
    <property type="entry name" value="MAJOR FACILITATOR SUPERFAMILY (MFS) PROFILE DOMAIN-CONTAINING PROTEIN"/>
    <property type="match status" value="1"/>
</dbReference>
<dbReference type="InterPro" id="IPR036259">
    <property type="entry name" value="MFS_trans_sf"/>
</dbReference>
<dbReference type="GO" id="GO:0005886">
    <property type="term" value="C:plasma membrane"/>
    <property type="evidence" value="ECO:0007669"/>
    <property type="project" value="TreeGrafter"/>
</dbReference>
<dbReference type="eggNOG" id="COG2211">
    <property type="taxonomic scope" value="Bacteria"/>
</dbReference>
<feature type="transmembrane region" description="Helical" evidence="2">
    <location>
        <begin position="35"/>
        <end position="57"/>
    </location>
</feature>
<gene>
    <name evidence="3" type="ORF">FD51_GL001127</name>
</gene>
<feature type="transmembrane region" description="Helical" evidence="2">
    <location>
        <begin position="115"/>
        <end position="137"/>
    </location>
</feature>
<name>A0A0R1EV55_LACZE</name>
<dbReference type="AlphaFoldDB" id="A0A0R1EV55"/>
<keyword evidence="2" id="KW-1133">Transmembrane helix</keyword>
<dbReference type="GO" id="GO:0008643">
    <property type="term" value="P:carbohydrate transport"/>
    <property type="evidence" value="ECO:0007669"/>
    <property type="project" value="InterPro"/>
</dbReference>
<dbReference type="Pfam" id="PF13347">
    <property type="entry name" value="MFS_2"/>
    <property type="match status" value="1"/>
</dbReference>
<dbReference type="GO" id="GO:0015293">
    <property type="term" value="F:symporter activity"/>
    <property type="evidence" value="ECO:0007669"/>
    <property type="project" value="InterPro"/>
</dbReference>
<feature type="transmembrane region" description="Helical" evidence="2">
    <location>
        <begin position="326"/>
        <end position="351"/>
    </location>
</feature>
<accession>A0A0R1EV55</accession>
<evidence type="ECO:0000313" key="3">
    <source>
        <dbReference type="EMBL" id="KRK11553.1"/>
    </source>
</evidence>
<feature type="transmembrane region" description="Helical" evidence="2">
    <location>
        <begin position="412"/>
        <end position="430"/>
    </location>
</feature>
<dbReference type="GO" id="GO:0006814">
    <property type="term" value="P:sodium ion transport"/>
    <property type="evidence" value="ECO:0007669"/>
    <property type="project" value="InterPro"/>
</dbReference>
<feature type="transmembrane region" description="Helical" evidence="2">
    <location>
        <begin position="157"/>
        <end position="178"/>
    </location>
</feature>
<keyword evidence="2" id="KW-0472">Membrane</keyword>
<dbReference type="EMBL" id="AZCT01000017">
    <property type="protein sequence ID" value="KRK11553.1"/>
    <property type="molecule type" value="Genomic_DNA"/>
</dbReference>
<feature type="transmembrane region" description="Helical" evidence="2">
    <location>
        <begin position="86"/>
        <end position="103"/>
    </location>
</feature>
<sequence>MQKKPTAQQTKWPERISYGLSDAADNLVFQVMTTYLLYFYTDIYGLSAGAVALLFLIARVADVFESPVVGLMIDHTHSRFGKSRPFFLWYALPYAVFAVLTFVTPDWSANGKLLWAYATYLILGFLYTAVNLPITSVLPTLTQNQQELTLLGVIRQFFGSSVQIIVAVFTLPLVAFFGRGNDQHGFLLTMALFAGISLLLILNTFVHIRERFTQKKIAHQPFRVVAKIAVRNKPWLILSGVIFTYWLLTAIKNQTTVYYFKYTLHNQNLVSWANSFTFSSLIGVLLIISIAGHYGNKHTMRLGMLIGLAGQLVIAGGVYLRQLWLLFFGILVNSIGQGMIVGLVSIMLADTIRYGITLGAQAEGFFASSNDFGVNLGLGIGGLVTAGLFDLTGYVPNTSQNAATLGMIDLNYVWLPLLLYGTLLLLIHFYPEKKMLTAIREHHL</sequence>
<dbReference type="CDD" id="cd17332">
    <property type="entry name" value="MFS_MelB_like"/>
    <property type="match status" value="1"/>
</dbReference>
<dbReference type="InterPro" id="IPR001927">
    <property type="entry name" value="Na/Gal_symport"/>
</dbReference>
<comment type="caution">
    <text evidence="3">The sequence shown here is derived from an EMBL/GenBank/DDBJ whole genome shotgun (WGS) entry which is preliminary data.</text>
</comment>
<keyword evidence="2" id="KW-0812">Transmembrane</keyword>
<dbReference type="PATRIC" id="fig|1423816.3.peg.1168"/>
<evidence type="ECO:0000256" key="2">
    <source>
        <dbReference type="SAM" id="Phobius"/>
    </source>
</evidence>
<feature type="transmembrane region" description="Helical" evidence="2">
    <location>
        <begin position="235"/>
        <end position="251"/>
    </location>
</feature>